<name>A0A8S5M161_9CAUD</name>
<proteinExistence type="predicted"/>
<sequence>MKYEKPVMKIKELVAMGFPKEMLMNAYRYPGQRFAQKIDSRQKNSPIVFDTEEFDKWRLKMLQTENKSIMRG</sequence>
<accession>A0A8S5M161</accession>
<evidence type="ECO:0000313" key="1">
    <source>
        <dbReference type="EMBL" id="DAD75972.1"/>
    </source>
</evidence>
<organism evidence="1">
    <name type="scientific">Siphoviridae sp. ctX926</name>
    <dbReference type="NCBI Taxonomy" id="2826366"/>
    <lineage>
        <taxon>Viruses</taxon>
        <taxon>Duplodnaviria</taxon>
        <taxon>Heunggongvirae</taxon>
        <taxon>Uroviricota</taxon>
        <taxon>Caudoviricetes</taxon>
    </lineage>
</organism>
<reference evidence="1" key="1">
    <citation type="journal article" date="2021" name="Proc. Natl. Acad. Sci. U.S.A.">
        <title>A Catalog of Tens of Thousands of Viruses from Human Metagenomes Reveals Hidden Associations with Chronic Diseases.</title>
        <authorList>
            <person name="Tisza M.J."/>
            <person name="Buck C.B."/>
        </authorList>
    </citation>
    <scope>NUCLEOTIDE SEQUENCE</scope>
    <source>
        <strain evidence="1">CtX926</strain>
    </source>
</reference>
<dbReference type="EMBL" id="BK014793">
    <property type="protein sequence ID" value="DAD75972.1"/>
    <property type="molecule type" value="Genomic_DNA"/>
</dbReference>
<protein>
    <submittedName>
        <fullName evidence="1">UBA2-like domain protein</fullName>
    </submittedName>
</protein>